<dbReference type="PANTHER" id="PTHR45654:SF48">
    <property type="entry name" value="START DOMAIN-CONTAINING PROTEIN"/>
    <property type="match status" value="1"/>
</dbReference>
<dbReference type="Pfam" id="PF25797">
    <property type="entry name" value="PDF2_C"/>
    <property type="match status" value="1"/>
</dbReference>
<comment type="caution">
    <text evidence="7">The sequence shown here is derived from an EMBL/GenBank/DDBJ whole genome shotgun (WGS) entry which is preliminary data.</text>
</comment>
<protein>
    <submittedName>
        <fullName evidence="7">Homeobox-leucine zipper protein PROTODERMAL FACTOR 2</fullName>
    </submittedName>
</protein>
<evidence type="ECO:0000256" key="3">
    <source>
        <dbReference type="ARBA" id="ARBA00023155"/>
    </source>
</evidence>
<evidence type="ECO:0000256" key="2">
    <source>
        <dbReference type="ARBA" id="ARBA00023125"/>
    </source>
</evidence>
<dbReference type="PROSITE" id="PS50848">
    <property type="entry name" value="START"/>
    <property type="match status" value="1"/>
</dbReference>
<gene>
    <name evidence="7" type="ORF">D0Y65_032095</name>
</gene>
<dbReference type="AlphaFoldDB" id="A0A445IBN7"/>
<dbReference type="PANTHER" id="PTHR45654">
    <property type="entry name" value="HOMEOBOX-LEUCINE ZIPPER PROTEIN MERISTEM L1"/>
    <property type="match status" value="1"/>
</dbReference>
<dbReference type="EMBL" id="QZWG01000011">
    <property type="protein sequence ID" value="RZB83382.1"/>
    <property type="molecule type" value="Genomic_DNA"/>
</dbReference>
<evidence type="ECO:0000256" key="5">
    <source>
        <dbReference type="ARBA" id="ARBA00023242"/>
    </source>
</evidence>
<keyword evidence="3 7" id="KW-0371">Homeobox</keyword>
<dbReference type="InterPro" id="IPR002913">
    <property type="entry name" value="START_lipid-bd_dom"/>
</dbReference>
<evidence type="ECO:0000259" key="6">
    <source>
        <dbReference type="PROSITE" id="PS50848"/>
    </source>
</evidence>
<accession>A0A445IBN7</accession>
<dbReference type="GO" id="GO:0008289">
    <property type="term" value="F:lipid binding"/>
    <property type="evidence" value="ECO:0007669"/>
    <property type="project" value="InterPro"/>
</dbReference>
<evidence type="ECO:0000313" key="8">
    <source>
        <dbReference type="Proteomes" id="UP000289340"/>
    </source>
</evidence>
<dbReference type="SMART" id="SM00234">
    <property type="entry name" value="START"/>
    <property type="match status" value="1"/>
</dbReference>
<dbReference type="InterPro" id="IPR057993">
    <property type="entry name" value="HD-Zip_IV_C"/>
</dbReference>
<evidence type="ECO:0000313" key="7">
    <source>
        <dbReference type="EMBL" id="RZB83382.1"/>
    </source>
</evidence>
<reference evidence="7 8" key="1">
    <citation type="submission" date="2018-09" db="EMBL/GenBank/DDBJ databases">
        <title>A high-quality reference genome of wild soybean provides a powerful tool to mine soybean genomes.</title>
        <authorList>
            <person name="Xie M."/>
            <person name="Chung C.Y.L."/>
            <person name="Li M.-W."/>
            <person name="Wong F.-L."/>
            <person name="Chan T.-F."/>
            <person name="Lam H.-M."/>
        </authorList>
    </citation>
    <scope>NUCLEOTIDE SEQUENCE [LARGE SCALE GENOMIC DNA]</scope>
    <source>
        <strain evidence="8">cv. W05</strain>
        <tissue evidence="7">Hypocotyl of etiolated seedlings</tissue>
    </source>
</reference>
<evidence type="ECO:0000256" key="1">
    <source>
        <dbReference type="ARBA" id="ARBA00023015"/>
    </source>
</evidence>
<keyword evidence="4" id="KW-0804">Transcription</keyword>
<dbReference type="Pfam" id="PF01852">
    <property type="entry name" value="START"/>
    <property type="match status" value="1"/>
</dbReference>
<organism evidence="7 8">
    <name type="scientific">Glycine soja</name>
    <name type="common">Wild soybean</name>
    <dbReference type="NCBI Taxonomy" id="3848"/>
    <lineage>
        <taxon>Eukaryota</taxon>
        <taxon>Viridiplantae</taxon>
        <taxon>Streptophyta</taxon>
        <taxon>Embryophyta</taxon>
        <taxon>Tracheophyta</taxon>
        <taxon>Spermatophyta</taxon>
        <taxon>Magnoliopsida</taxon>
        <taxon>eudicotyledons</taxon>
        <taxon>Gunneridae</taxon>
        <taxon>Pentapetalae</taxon>
        <taxon>rosids</taxon>
        <taxon>fabids</taxon>
        <taxon>Fabales</taxon>
        <taxon>Fabaceae</taxon>
        <taxon>Papilionoideae</taxon>
        <taxon>50 kb inversion clade</taxon>
        <taxon>NPAAA clade</taxon>
        <taxon>indigoferoid/millettioid clade</taxon>
        <taxon>Phaseoleae</taxon>
        <taxon>Glycine</taxon>
        <taxon>Glycine subgen. Soja</taxon>
    </lineage>
</organism>
<feature type="domain" description="START" evidence="6">
    <location>
        <begin position="20"/>
        <end position="270"/>
    </location>
</feature>
<keyword evidence="1" id="KW-0805">Transcription regulation</keyword>
<dbReference type="CDD" id="cd08875">
    <property type="entry name" value="START_ArGLABRA2_like"/>
    <property type="match status" value="1"/>
</dbReference>
<evidence type="ECO:0000256" key="4">
    <source>
        <dbReference type="ARBA" id="ARBA00023163"/>
    </source>
</evidence>
<dbReference type="GO" id="GO:0003677">
    <property type="term" value="F:DNA binding"/>
    <property type="evidence" value="ECO:0007669"/>
    <property type="project" value="UniProtKB-KW"/>
</dbReference>
<keyword evidence="2 7" id="KW-0238">DNA-binding</keyword>
<dbReference type="SUPFAM" id="SSF55961">
    <property type="entry name" value="Bet v1-like"/>
    <property type="match status" value="2"/>
</dbReference>
<name>A0A445IBN7_GLYSO</name>
<dbReference type="InterPro" id="IPR042160">
    <property type="entry name" value="HD-Zip_IV"/>
</dbReference>
<sequence length="535" mass="60198">MDSTSNERARDLFMGFSIFTEPMKTEIIEHARSAMEELLKIGTAGHLLWKPQPKDRYDILNQIEYMRQFGQVDSTLNSPTFATYQTEQPASMETPTVALQTEASRDMAFINMSPISIVELLMDVNEWSSAFYNIVSKATIVGTLLGAQGSYNDKLHVMSAELHLPTTTVPIREYYFGRYSKKFSHNIWGIVDISLEKFIPSPTSNLLKRPSGCLISGMANGHSKVAWVEHVEADHSHLDNYFKPLVASTLAFGASRWLNSLNRYGEWLQTLRATTFVADEGVLIPQTGRTSFLKLGDRMMKTFCANVSATADNPWMKITTFHGDSDVKVMIKNNVEDTAMPPGTSAVFTTSVWLEVSPNRLFNFLRHENSRTKWDMLSHRLVIRKVASIPKGENPGNCVSLLRANTSQGKLQIFYLQESYTDSTGSYVVYAPLDESAITAIVKGTNPDRVMILPSGFSILPGRLQGDEDRGTTGSLLTVAFHVFESVTNKSHILPEYIHTMRKVITDTVTSIKDIVQYHNRPNNWMEDSDFLVRF</sequence>
<dbReference type="Proteomes" id="UP000289340">
    <property type="component" value="Chromosome 11"/>
</dbReference>
<proteinExistence type="predicted"/>
<keyword evidence="8" id="KW-1185">Reference proteome</keyword>
<keyword evidence="5" id="KW-0539">Nucleus</keyword>